<name>A0A7W2FDX1_9BURK</name>
<dbReference type="Proteomes" id="UP000573499">
    <property type="component" value="Unassembled WGS sequence"/>
</dbReference>
<evidence type="ECO:0000313" key="3">
    <source>
        <dbReference type="Proteomes" id="UP000573499"/>
    </source>
</evidence>
<keyword evidence="3" id="KW-1185">Reference proteome</keyword>
<reference evidence="2 3" key="1">
    <citation type="submission" date="2020-07" db="EMBL/GenBank/DDBJ databases">
        <title>Novel species isolated from subtropical streams in China.</title>
        <authorList>
            <person name="Lu H."/>
        </authorList>
    </citation>
    <scope>NUCLEOTIDE SEQUENCE [LARGE SCALE GENOMIC DNA]</scope>
    <source>
        <strain evidence="2 3">LX47W</strain>
    </source>
</reference>
<proteinExistence type="predicted"/>
<dbReference type="SMART" id="SM00953">
    <property type="entry name" value="RES"/>
    <property type="match status" value="1"/>
</dbReference>
<comment type="caution">
    <text evidence="2">The sequence shown here is derived from an EMBL/GenBank/DDBJ whole genome shotgun (WGS) entry which is preliminary data.</text>
</comment>
<organism evidence="2 3">
    <name type="scientific">Rugamonas apoptosis</name>
    <dbReference type="NCBI Taxonomy" id="2758570"/>
    <lineage>
        <taxon>Bacteria</taxon>
        <taxon>Pseudomonadati</taxon>
        <taxon>Pseudomonadota</taxon>
        <taxon>Betaproteobacteria</taxon>
        <taxon>Burkholderiales</taxon>
        <taxon>Oxalobacteraceae</taxon>
        <taxon>Telluria group</taxon>
        <taxon>Rugamonas</taxon>
    </lineage>
</organism>
<feature type="domain" description="RES" evidence="1">
    <location>
        <begin position="17"/>
        <end position="147"/>
    </location>
</feature>
<evidence type="ECO:0000313" key="2">
    <source>
        <dbReference type="EMBL" id="MBA5689920.1"/>
    </source>
</evidence>
<protein>
    <submittedName>
        <fullName evidence="2">RES family NAD+ phosphorylase</fullName>
    </submittedName>
</protein>
<dbReference type="RefSeq" id="WP_182156718.1">
    <property type="nucleotide sequence ID" value="NZ_JACEZU010000013.1"/>
</dbReference>
<dbReference type="AlphaFoldDB" id="A0A7W2FDX1"/>
<accession>A0A7W2FDX1</accession>
<dbReference type="EMBL" id="JACEZU010000013">
    <property type="protein sequence ID" value="MBA5689920.1"/>
    <property type="molecule type" value="Genomic_DNA"/>
</dbReference>
<sequence length="157" mass="17061">MTVSLWRIASDTTSYTAEDMAGKGAASGGSRWNNAGEHVTYAATSISLAAWETRAHFGKGMLLPWNRTLVRIDVPDAVWAARVVTLRPLPVGWNVVPEGMISRSIGSAWLAGRASALLVVPSVIINEEDNVLINPAHPDAALITTERVRQFVYDHRV</sequence>
<gene>
    <name evidence="2" type="ORF">H3H39_22985</name>
</gene>
<evidence type="ECO:0000259" key="1">
    <source>
        <dbReference type="SMART" id="SM00953"/>
    </source>
</evidence>
<dbReference type="Pfam" id="PF08808">
    <property type="entry name" value="RES"/>
    <property type="match status" value="1"/>
</dbReference>
<dbReference type="InterPro" id="IPR014914">
    <property type="entry name" value="RES_dom"/>
</dbReference>